<evidence type="ECO:0000313" key="1">
    <source>
        <dbReference type="EMBL" id="KAH8005683.1"/>
    </source>
</evidence>
<protein>
    <submittedName>
        <fullName evidence="1">Uncharacterized protein</fullName>
    </submittedName>
</protein>
<name>A0ACB8FJR2_9SAUR</name>
<keyword evidence="2" id="KW-1185">Reference proteome</keyword>
<reference evidence="1" key="1">
    <citation type="submission" date="2021-08" db="EMBL/GenBank/DDBJ databases">
        <title>The first chromosome-level gecko genome reveals the dynamic sex chromosomes of Neotropical dwarf geckos (Sphaerodactylidae: Sphaerodactylus).</title>
        <authorList>
            <person name="Pinto B.J."/>
            <person name="Keating S.E."/>
            <person name="Gamble T."/>
        </authorList>
    </citation>
    <scope>NUCLEOTIDE SEQUENCE</scope>
    <source>
        <strain evidence="1">TG3544</strain>
    </source>
</reference>
<sequence>MPADRALPSPVDASGKLDVSPHVCLQSQGQFGVITLEGWVDIMYYVMDAHSFYNFIYFILLIIVGSFFMINLCLVVIATQFSETKQRENQLMKEQRARYLSNDSTIASFSEPGSCYEELLKYICHIFRKVKRRTLRLYSNWQSKRRKKVDPNAQVRPSQKRITSIHHLIHHHHHHHYHISNGSPQGPHATPGICDLELKVMRPGSQLMLPPLSPNRRSSLAPDSESVRSIYHADCHLEGTQVKCKSSNVSASVKLTSRGNMNYPTILPSLAGVALASKGKRNGGSGSGTPVAVVSSPVHLNVDSYSKLHHLVGECGLCRASSRLSGLNMPSPLPSPQASLSNCDLQNCPYCASILDDPEFKFSESDSYESDGDTGVYEFTQDVKHGDQRDQIQQQRNKKKKKKKKPKERSRVCRLWKAFGDKLKRIVESKYFNRGIMIAILINTLSMGIEYHEQTAA</sequence>
<dbReference type="EMBL" id="CM037617">
    <property type="protein sequence ID" value="KAH8005683.1"/>
    <property type="molecule type" value="Genomic_DNA"/>
</dbReference>
<dbReference type="Proteomes" id="UP000827872">
    <property type="component" value="Linkage Group LG04"/>
</dbReference>
<evidence type="ECO:0000313" key="2">
    <source>
        <dbReference type="Proteomes" id="UP000827872"/>
    </source>
</evidence>
<proteinExistence type="predicted"/>
<gene>
    <name evidence="1" type="ORF">K3G42_030750</name>
</gene>
<organism evidence="1 2">
    <name type="scientific">Sphaerodactylus townsendi</name>
    <dbReference type="NCBI Taxonomy" id="933632"/>
    <lineage>
        <taxon>Eukaryota</taxon>
        <taxon>Metazoa</taxon>
        <taxon>Chordata</taxon>
        <taxon>Craniata</taxon>
        <taxon>Vertebrata</taxon>
        <taxon>Euteleostomi</taxon>
        <taxon>Lepidosauria</taxon>
        <taxon>Squamata</taxon>
        <taxon>Bifurcata</taxon>
        <taxon>Gekkota</taxon>
        <taxon>Sphaerodactylidae</taxon>
        <taxon>Sphaerodactylus</taxon>
    </lineage>
</organism>
<accession>A0ACB8FJR2</accession>
<comment type="caution">
    <text evidence="1">The sequence shown here is derived from an EMBL/GenBank/DDBJ whole genome shotgun (WGS) entry which is preliminary data.</text>
</comment>